<evidence type="ECO:0000313" key="1">
    <source>
        <dbReference type="EMBL" id="MFC4408924.1"/>
    </source>
</evidence>
<dbReference type="Proteomes" id="UP001595817">
    <property type="component" value="Unassembled WGS sequence"/>
</dbReference>
<dbReference type="RefSeq" id="WP_378151137.1">
    <property type="nucleotide sequence ID" value="NZ_JBHSEC010000001.1"/>
</dbReference>
<dbReference type="Pfam" id="PF05742">
    <property type="entry name" value="TANGO2"/>
    <property type="match status" value="1"/>
</dbReference>
<dbReference type="EMBL" id="JBHSEC010000001">
    <property type="protein sequence ID" value="MFC4408924.1"/>
    <property type="molecule type" value="Genomic_DNA"/>
</dbReference>
<dbReference type="PANTHER" id="PTHR17985:SF8">
    <property type="entry name" value="TRANSPORT AND GOLGI ORGANIZATION PROTEIN 2 HOMOLOG"/>
    <property type="match status" value="1"/>
</dbReference>
<proteinExistence type="predicted"/>
<accession>A0ABV8X1F9</accession>
<evidence type="ECO:0000313" key="2">
    <source>
        <dbReference type="Proteomes" id="UP001595817"/>
    </source>
</evidence>
<reference evidence="2" key="1">
    <citation type="journal article" date="2019" name="Int. J. Syst. Evol. Microbiol.">
        <title>The Global Catalogue of Microorganisms (GCM) 10K type strain sequencing project: providing services to taxonomists for standard genome sequencing and annotation.</title>
        <authorList>
            <consortium name="The Broad Institute Genomics Platform"/>
            <consortium name="The Broad Institute Genome Sequencing Center for Infectious Disease"/>
            <person name="Wu L."/>
            <person name="Ma J."/>
        </authorList>
    </citation>
    <scope>NUCLEOTIDE SEQUENCE [LARGE SCALE GENOMIC DNA]</scope>
    <source>
        <strain evidence="2">CCUG 59778</strain>
    </source>
</reference>
<protein>
    <submittedName>
        <fullName evidence="1">NRDE family protein</fullName>
    </submittedName>
</protein>
<keyword evidence="2" id="KW-1185">Reference proteome</keyword>
<dbReference type="InterPro" id="IPR008551">
    <property type="entry name" value="TANGO2"/>
</dbReference>
<organism evidence="1 2">
    <name type="scientific">Chungangia koreensis</name>
    <dbReference type="NCBI Taxonomy" id="752657"/>
    <lineage>
        <taxon>Bacteria</taxon>
        <taxon>Bacillati</taxon>
        <taxon>Bacillota</taxon>
        <taxon>Bacilli</taxon>
        <taxon>Lactobacillales</taxon>
        <taxon>Chungangia</taxon>
    </lineage>
</organism>
<comment type="caution">
    <text evidence="1">The sequence shown here is derived from an EMBL/GenBank/DDBJ whole genome shotgun (WGS) entry which is preliminary data.</text>
</comment>
<dbReference type="PANTHER" id="PTHR17985">
    <property type="entry name" value="SER/THR-RICH PROTEIN T10 IN DGCR REGION"/>
    <property type="match status" value="1"/>
</dbReference>
<name>A0ABV8X1F9_9LACT</name>
<gene>
    <name evidence="1" type="ORF">ACFOZY_00600</name>
</gene>
<sequence length="260" mass="29414">MCLINFQLHAHPKYKLVVAANRDEFYGRPTAPAAFWEDEPNLLAGRDLLGMGTWLGITKSGRFAALTNYRDPSEIAEGKISRGEIVRDFLTGDMHAEEYLKELHENKDRYNGFNLIVGTPDELYYYSNIAGKVEKVQPGTHGLSNHLLDTPWPKVVKGTTNLRKYAEQNADLAPKALFEILANAEQASDEELPETGVGIDLERSLSSLFIRIPDYGTRCSTVVLVDQQNQVTFSERTYENGEFVKDRTFSFQIEERSFPD</sequence>